<keyword evidence="6" id="KW-1015">Disulfide bond</keyword>
<reference evidence="10" key="1">
    <citation type="submission" date="2021-05" db="EMBL/GenBank/DDBJ databases">
        <authorList>
            <person name="Tigano A."/>
        </authorList>
    </citation>
    <scope>NUCLEOTIDE SEQUENCE</scope>
</reference>
<feature type="region of interest" description="Disordered" evidence="9">
    <location>
        <begin position="29"/>
        <end position="65"/>
    </location>
</feature>
<organism evidence="10 11">
    <name type="scientific">Menidia menidia</name>
    <name type="common">Atlantic silverside</name>
    <dbReference type="NCBI Taxonomy" id="238744"/>
    <lineage>
        <taxon>Eukaryota</taxon>
        <taxon>Metazoa</taxon>
        <taxon>Chordata</taxon>
        <taxon>Craniata</taxon>
        <taxon>Vertebrata</taxon>
        <taxon>Euteleostomi</taxon>
        <taxon>Actinopterygii</taxon>
        <taxon>Neopterygii</taxon>
        <taxon>Teleostei</taxon>
        <taxon>Neoteleostei</taxon>
        <taxon>Acanthomorphata</taxon>
        <taxon>Ovalentaria</taxon>
        <taxon>Atherinomorphae</taxon>
        <taxon>Atheriniformes</taxon>
        <taxon>Atherinopsidae</taxon>
        <taxon>Menidiinae</taxon>
        <taxon>Menidia</taxon>
    </lineage>
</organism>
<keyword evidence="11" id="KW-1185">Reference proteome</keyword>
<dbReference type="GO" id="GO:0007268">
    <property type="term" value="P:chemical synaptic transmission"/>
    <property type="evidence" value="ECO:0007669"/>
    <property type="project" value="TreeGrafter"/>
</dbReference>
<dbReference type="PANTHER" id="PTHR11438">
    <property type="entry name" value="PROENKEPHALIN"/>
    <property type="match status" value="1"/>
</dbReference>
<gene>
    <name evidence="10" type="ORF">MMEN_LOCUS5745</name>
</gene>
<feature type="region of interest" description="Disordered" evidence="9">
    <location>
        <begin position="217"/>
        <end position="301"/>
    </location>
</feature>
<feature type="compositionally biased region" description="Basic and acidic residues" evidence="9">
    <location>
        <begin position="353"/>
        <end position="375"/>
    </location>
</feature>
<feature type="compositionally biased region" description="Basic and acidic residues" evidence="9">
    <location>
        <begin position="331"/>
        <end position="340"/>
    </location>
</feature>
<evidence type="ECO:0000256" key="1">
    <source>
        <dbReference type="ARBA" id="ARBA00004613"/>
    </source>
</evidence>
<keyword evidence="4" id="KW-0165">Cleavage on pair of basic residues</keyword>
<dbReference type="GO" id="GO:0007218">
    <property type="term" value="P:neuropeptide signaling pathway"/>
    <property type="evidence" value="ECO:0007669"/>
    <property type="project" value="UniProtKB-KW"/>
</dbReference>
<dbReference type="InterPro" id="IPR006024">
    <property type="entry name" value="Opioid_neupept"/>
</dbReference>
<evidence type="ECO:0000256" key="2">
    <source>
        <dbReference type="ARBA" id="ARBA00008543"/>
    </source>
</evidence>
<keyword evidence="3" id="KW-0964">Secreted</keyword>
<comment type="caution">
    <text evidence="10">The sequence shown here is derived from an EMBL/GenBank/DDBJ whole genome shotgun (WGS) entry which is preliminary data.</text>
</comment>
<name>A0A8S4AK70_9TELE</name>
<evidence type="ECO:0000256" key="5">
    <source>
        <dbReference type="ARBA" id="ARBA00022901"/>
    </source>
</evidence>
<keyword evidence="8" id="KW-0527">Neuropeptide</keyword>
<comment type="similarity">
    <text evidence="2">Belongs to the opioid neuropeptide precursor family.</text>
</comment>
<dbReference type="GO" id="GO:0005576">
    <property type="term" value="C:extracellular region"/>
    <property type="evidence" value="ECO:0007669"/>
    <property type="project" value="UniProtKB-SubCell"/>
</dbReference>
<evidence type="ECO:0000313" key="10">
    <source>
        <dbReference type="EMBL" id="CAG5882908.1"/>
    </source>
</evidence>
<comment type="subcellular location">
    <subcellularLocation>
        <location evidence="1">Secreted</location>
    </subcellularLocation>
</comment>
<evidence type="ECO:0000256" key="7">
    <source>
        <dbReference type="ARBA" id="ARBA00023205"/>
    </source>
</evidence>
<keyword evidence="5" id="KW-0555">Opioid peptide</keyword>
<protein>
    <submittedName>
        <fullName evidence="10">(Atlantic silverside) hypothetical protein</fullName>
    </submittedName>
</protein>
<accession>A0A8S4AK70</accession>
<dbReference type="EMBL" id="CAJRST010005446">
    <property type="protein sequence ID" value="CAG5882908.1"/>
    <property type="molecule type" value="Genomic_DNA"/>
</dbReference>
<evidence type="ECO:0000256" key="6">
    <source>
        <dbReference type="ARBA" id="ARBA00023157"/>
    </source>
</evidence>
<keyword evidence="7" id="KW-0257">Endorphin</keyword>
<feature type="compositionally biased region" description="Low complexity" evidence="9">
    <location>
        <begin position="397"/>
        <end position="411"/>
    </location>
</feature>
<dbReference type="GO" id="GO:0030425">
    <property type="term" value="C:dendrite"/>
    <property type="evidence" value="ECO:0007669"/>
    <property type="project" value="TreeGrafter"/>
</dbReference>
<dbReference type="PANTHER" id="PTHR11438:SF3">
    <property type="entry name" value="PROENKEPHALIN-A"/>
    <property type="match status" value="1"/>
</dbReference>
<evidence type="ECO:0000313" key="11">
    <source>
        <dbReference type="Proteomes" id="UP000677803"/>
    </source>
</evidence>
<feature type="non-terminal residue" evidence="10">
    <location>
        <position position="1"/>
    </location>
</feature>
<dbReference type="GO" id="GO:0007600">
    <property type="term" value="P:sensory perception"/>
    <property type="evidence" value="ECO:0007669"/>
    <property type="project" value="TreeGrafter"/>
</dbReference>
<sequence>TCPPECEAGLDSQKRRLCRDFLFEEEKLFSLSDPQQEEKAVPPPVSEHSPDQELAAPGDQDEDGDVRMEILKIITAERERGGEGFTHGEEPVKRYGGFMRRAEGGGAPDHLLQVVLGRGLKKRYGGFMRRVGRPEWLVENSKSGGVMKRAWENGSGQQKRPAPVLWSLSPGPQTCSGPLESGLVQSDPTCPPECEAGLDSQKRRLCRDFLFEEEKLFSLSDPQQEEKAVPPPVSEHSPDQELAVNYDGFSKRYGGFMSRRAPPPRARGPGGPGRGRRRPHGNPEDHNGREGAGGGGVFPWGGASEEVWRIYAACGGGRGPGPPAPGGARPGPEEALRGLHEAGGQARVAGGEQQERGGDEEGLGERQRAAEEVRGLHGLGRPGPKAQRPKGPGPQTGSGPLESGSGSPDLLRSSGVWTCSVRPRPSVRGATGFVKCACASLIGSTCPE</sequence>
<dbReference type="GO" id="GO:0031628">
    <property type="term" value="F:opioid receptor binding"/>
    <property type="evidence" value="ECO:0007669"/>
    <property type="project" value="TreeGrafter"/>
</dbReference>
<dbReference type="OrthoDB" id="9928775at2759"/>
<dbReference type="GO" id="GO:0043679">
    <property type="term" value="C:axon terminus"/>
    <property type="evidence" value="ECO:0007669"/>
    <property type="project" value="TreeGrafter"/>
</dbReference>
<dbReference type="GO" id="GO:0001515">
    <property type="term" value="F:opioid peptide activity"/>
    <property type="evidence" value="ECO:0007669"/>
    <property type="project" value="UniProtKB-KW"/>
</dbReference>
<evidence type="ECO:0000256" key="9">
    <source>
        <dbReference type="SAM" id="MobiDB-lite"/>
    </source>
</evidence>
<evidence type="ECO:0000256" key="3">
    <source>
        <dbReference type="ARBA" id="ARBA00022525"/>
    </source>
</evidence>
<feature type="compositionally biased region" description="Gly residues" evidence="9">
    <location>
        <begin position="290"/>
        <end position="299"/>
    </location>
</feature>
<proteinExistence type="inferred from homology"/>
<evidence type="ECO:0000256" key="8">
    <source>
        <dbReference type="ARBA" id="ARBA00023320"/>
    </source>
</evidence>
<feature type="region of interest" description="Disordered" evidence="9">
    <location>
        <begin position="313"/>
        <end position="414"/>
    </location>
</feature>
<evidence type="ECO:0000256" key="4">
    <source>
        <dbReference type="ARBA" id="ARBA00022685"/>
    </source>
</evidence>
<dbReference type="GO" id="GO:0005886">
    <property type="term" value="C:plasma membrane"/>
    <property type="evidence" value="ECO:0007669"/>
    <property type="project" value="TreeGrafter"/>
</dbReference>
<dbReference type="Proteomes" id="UP000677803">
    <property type="component" value="Unassembled WGS sequence"/>
</dbReference>
<dbReference type="GO" id="GO:0043025">
    <property type="term" value="C:neuronal cell body"/>
    <property type="evidence" value="ECO:0007669"/>
    <property type="project" value="TreeGrafter"/>
</dbReference>
<dbReference type="AlphaFoldDB" id="A0A8S4AK70"/>